<reference evidence="1" key="1">
    <citation type="journal article" date="2017" name="Parasit. Vectors">
        <title>Sialotranscriptomics of Rhipicephalus zambeziensis reveals intricate expression profiles of secretory proteins and suggests tight temporal transcriptional regulation during blood-feeding.</title>
        <authorList>
            <person name="de Castro M.H."/>
            <person name="de Klerk D."/>
            <person name="Pienaar R."/>
            <person name="Rees D.J.G."/>
            <person name="Mans B.J."/>
        </authorList>
    </citation>
    <scope>NUCLEOTIDE SEQUENCE</scope>
    <source>
        <tissue evidence="1">Salivary glands</tissue>
    </source>
</reference>
<dbReference type="AlphaFoldDB" id="A0A224Z1K5"/>
<name>A0A224Z1K5_9ACAR</name>
<dbReference type="EMBL" id="GFPF01008958">
    <property type="protein sequence ID" value="MAA20104.1"/>
    <property type="molecule type" value="Transcribed_RNA"/>
</dbReference>
<proteinExistence type="predicted"/>
<sequence>MVFFTHFAVNIEHRKEVSLTLEFTQRAIAALNRDRGTKIEKSRKQHYLRLKVADLMKALRDHELIYISVRIFSKASLNLQCQVVCCFRNIEAVSLYATFPVLK</sequence>
<organism evidence="1">
    <name type="scientific">Rhipicephalus zambeziensis</name>
    <dbReference type="NCBI Taxonomy" id="60191"/>
    <lineage>
        <taxon>Eukaryota</taxon>
        <taxon>Metazoa</taxon>
        <taxon>Ecdysozoa</taxon>
        <taxon>Arthropoda</taxon>
        <taxon>Chelicerata</taxon>
        <taxon>Arachnida</taxon>
        <taxon>Acari</taxon>
        <taxon>Parasitiformes</taxon>
        <taxon>Ixodida</taxon>
        <taxon>Ixodoidea</taxon>
        <taxon>Ixodidae</taxon>
        <taxon>Rhipicephalinae</taxon>
        <taxon>Rhipicephalus</taxon>
        <taxon>Rhipicephalus</taxon>
    </lineage>
</organism>
<evidence type="ECO:0000313" key="1">
    <source>
        <dbReference type="EMBL" id="MAA20104.1"/>
    </source>
</evidence>
<protein>
    <submittedName>
        <fullName evidence="1">Uncharacterized protein</fullName>
    </submittedName>
</protein>
<accession>A0A224Z1K5</accession>